<dbReference type="PANTHER" id="PTHR24413">
    <property type="entry name" value="SPECKLE-TYPE POZ PROTEIN"/>
    <property type="match status" value="1"/>
</dbReference>
<feature type="domain" description="BTB" evidence="2">
    <location>
        <begin position="291"/>
        <end position="390"/>
    </location>
</feature>
<feature type="compositionally biased region" description="Polar residues" evidence="1">
    <location>
        <begin position="478"/>
        <end position="487"/>
    </location>
</feature>
<feature type="region of interest" description="Disordered" evidence="1">
    <location>
        <begin position="472"/>
        <end position="518"/>
    </location>
</feature>
<dbReference type="InParanoid" id="A0A317XLZ1"/>
<evidence type="ECO:0000259" key="2">
    <source>
        <dbReference type="PROSITE" id="PS50097"/>
    </source>
</evidence>
<dbReference type="Gene3D" id="3.30.710.10">
    <property type="entry name" value="Potassium Channel Kv1.1, Chain A"/>
    <property type="match status" value="1"/>
</dbReference>
<dbReference type="Proteomes" id="UP000246740">
    <property type="component" value="Unassembled WGS sequence"/>
</dbReference>
<protein>
    <recommendedName>
        <fullName evidence="2">BTB domain-containing protein</fullName>
    </recommendedName>
</protein>
<dbReference type="AlphaFoldDB" id="A0A317XLZ1"/>
<dbReference type="PROSITE" id="PS50097">
    <property type="entry name" value="BTB"/>
    <property type="match status" value="1"/>
</dbReference>
<dbReference type="OrthoDB" id="288590at2759"/>
<reference evidence="3 4" key="1">
    <citation type="journal article" date="2018" name="Mol. Biol. Evol.">
        <title>Broad Genomic Sampling Reveals a Smut Pathogenic Ancestry of the Fungal Clade Ustilaginomycotina.</title>
        <authorList>
            <person name="Kijpornyongpan T."/>
            <person name="Mondo S.J."/>
            <person name="Barry K."/>
            <person name="Sandor L."/>
            <person name="Lee J."/>
            <person name="Lipzen A."/>
            <person name="Pangilinan J."/>
            <person name="LaButti K."/>
            <person name="Hainaut M."/>
            <person name="Henrissat B."/>
            <person name="Grigoriev I.V."/>
            <person name="Spatafora J.W."/>
            <person name="Aime M.C."/>
        </authorList>
    </citation>
    <scope>NUCLEOTIDE SEQUENCE [LARGE SCALE GENOMIC DNA]</scope>
    <source>
        <strain evidence="3 4">MCA 3645</strain>
    </source>
</reference>
<evidence type="ECO:0000313" key="4">
    <source>
        <dbReference type="Proteomes" id="UP000246740"/>
    </source>
</evidence>
<gene>
    <name evidence="3" type="ORF">BCV70DRAFT_220822</name>
</gene>
<sequence>MHTGHIAQAQSARNFGSTSNASTLAYHNAQAQLAQHLASDPSLLPSSLPIQHTFEETTTISFTWLVRDLHLLRDEVEHSPPPSEGGRSVSAGAGKSEVWTTQPIFGDGKWKLELQPIGGASITVLSVYLSAMVLDYNHADIEIPASIMLAIRPVRRPIGANGSLHGGWTWRRFYDFTFRREAEFFACHDLPSLSEMLQDAAISRDDSFALTVQLDSSLDMAGARPPFEVDGHRLVPRTVIGSLRGLLDDANSGDVRIVVRERGLLVAPAESIHDMHGESQAGHVVPFPVGSKVSFETGSAQDPDHVFVRDRFLWAHSSILKNRSEYFSTMLTSDFSEGIGETYSTGGAGGRSDTIESGRCVRTLRIPDADFVTTYWFLRYLYTEEIQFADEEDVRSTVLDEDWTREEEQEREREREEQVDALRLGQHELHITSTATSPFGLGGGGGGHDSTPTATSPTVALVRGREAGSGIVAGSGRYGTTASTSGSIRARTSGASLTGGSSMPSSPSAASSSTVTAAHNQYDDAYRSKPQGRSCGVGPVDDPHVHPTREPGKASALSIFRLAHRYHMQDLSRLASLHLISTLTPQTCFPLLLATSMYTELHTRVKTYVYTHWHLVANTQEFERCCDEVSTGMWGSDAGKTLRAFVRSLVSPLRPPGV</sequence>
<accession>A0A317XLZ1</accession>
<dbReference type="SUPFAM" id="SSF54695">
    <property type="entry name" value="POZ domain"/>
    <property type="match status" value="1"/>
</dbReference>
<dbReference type="EMBL" id="KZ819198">
    <property type="protein sequence ID" value="PWY98398.1"/>
    <property type="molecule type" value="Genomic_DNA"/>
</dbReference>
<dbReference type="InterPro" id="IPR000210">
    <property type="entry name" value="BTB/POZ_dom"/>
</dbReference>
<name>A0A317XLZ1_9BASI</name>
<keyword evidence="4" id="KW-1185">Reference proteome</keyword>
<dbReference type="STRING" id="1882483.A0A317XLZ1"/>
<organism evidence="3 4">
    <name type="scientific">Testicularia cyperi</name>
    <dbReference type="NCBI Taxonomy" id="1882483"/>
    <lineage>
        <taxon>Eukaryota</taxon>
        <taxon>Fungi</taxon>
        <taxon>Dikarya</taxon>
        <taxon>Basidiomycota</taxon>
        <taxon>Ustilaginomycotina</taxon>
        <taxon>Ustilaginomycetes</taxon>
        <taxon>Ustilaginales</taxon>
        <taxon>Anthracoideaceae</taxon>
        <taxon>Testicularia</taxon>
    </lineage>
</organism>
<proteinExistence type="predicted"/>
<evidence type="ECO:0000256" key="1">
    <source>
        <dbReference type="SAM" id="MobiDB-lite"/>
    </source>
</evidence>
<feature type="compositionally biased region" description="Low complexity" evidence="1">
    <location>
        <begin position="495"/>
        <end position="518"/>
    </location>
</feature>
<dbReference type="InterPro" id="IPR011333">
    <property type="entry name" value="SKP1/BTB/POZ_sf"/>
</dbReference>
<evidence type="ECO:0000313" key="3">
    <source>
        <dbReference type="EMBL" id="PWY98398.1"/>
    </source>
</evidence>